<feature type="compositionally biased region" description="Basic and acidic residues" evidence="1">
    <location>
        <begin position="161"/>
        <end position="178"/>
    </location>
</feature>
<feature type="compositionally biased region" description="Acidic residues" evidence="1">
    <location>
        <begin position="16"/>
        <end position="25"/>
    </location>
</feature>
<feature type="compositionally biased region" description="Low complexity" evidence="1">
    <location>
        <begin position="341"/>
        <end position="350"/>
    </location>
</feature>
<dbReference type="STRING" id="1561998.A0A1I7URJ3"/>
<feature type="compositionally biased region" description="Low complexity" evidence="1">
    <location>
        <begin position="291"/>
        <end position="321"/>
    </location>
</feature>
<feature type="compositionally biased region" description="Basic residues" evidence="1">
    <location>
        <begin position="475"/>
        <end position="485"/>
    </location>
</feature>
<feature type="compositionally biased region" description="Basic residues" evidence="1">
    <location>
        <begin position="352"/>
        <end position="371"/>
    </location>
</feature>
<feature type="compositionally biased region" description="Low complexity" evidence="1">
    <location>
        <begin position="509"/>
        <end position="522"/>
    </location>
</feature>
<evidence type="ECO:0000256" key="1">
    <source>
        <dbReference type="SAM" id="MobiDB-lite"/>
    </source>
</evidence>
<feature type="compositionally biased region" description="Basic and acidic residues" evidence="1">
    <location>
        <begin position="26"/>
        <end position="35"/>
    </location>
</feature>
<proteinExistence type="predicted"/>
<feature type="region of interest" description="Disordered" evidence="1">
    <location>
        <begin position="154"/>
        <end position="607"/>
    </location>
</feature>
<feature type="compositionally biased region" description="Low complexity" evidence="1">
    <location>
        <begin position="486"/>
        <end position="499"/>
    </location>
</feature>
<feature type="compositionally biased region" description="Polar residues" evidence="1">
    <location>
        <begin position="261"/>
        <end position="273"/>
    </location>
</feature>
<dbReference type="WBParaSite" id="Csp11.Scaffold630.g18634.t1">
    <property type="protein sequence ID" value="Csp11.Scaffold630.g18634.t1"/>
    <property type="gene ID" value="Csp11.Scaffold630.g18634"/>
</dbReference>
<feature type="region of interest" description="Disordered" evidence="1">
    <location>
        <begin position="1"/>
        <end position="140"/>
    </location>
</feature>
<sequence>MDDEDSLLERIAEVENLGDEDDDVPTDSKPKEEEKKRRHVANLQTLWIIEEKENDGEDGEVVEDGEKEDGELEDGELEDSDEEEQDGPPKRAPITAPSGTGSGRRPIEVGSNDNRLSRPLTRVGLPPITRNQPYIPIREEKSGEVFDNLLQDFKKSVQYHENPDAERDTPSPESEKRGHIPSLLDIRTHKPMTTKDLGPQTLYPSQRNKHLQHPPINKFKRDSVPPLMQPRGRTISQRSQGPPILMRKNSSKSPQGRGISFSPTKYNVEFISSDSDEEAFKKKPPRRMNSRRSPSASSFTSSSSKSTIPGVRSISSDSSDSSSKRRRARRRSRSNSRSRSRTYSSSSERGSSSKRRHMKRKGPVSPRKSRSRSPPPYPPGFKKNRKQDHLVTGDIHTYRIPKRGGGTSSKNGGGAQPAFLSQRSQKNSKKRQRSETPPMPSKRRKEEKSKKRRKDERAQTISDSESGSTFSNSSRKSRKRGKRRSPSVSSRSSRSTRSSSRSRSRSKSSDSSDSSGTGLPSRYRQKLPSEEKISSDEETTPTKKPHSPLDSPIRRSASSSPIRSPPRSSTSPEEEEEAPPPPPPPPPPPEEDEAPPPPPELSIKETRKELKKRLKTINKTIKINPEAAAALKEAQATHS</sequence>
<feature type="compositionally biased region" description="Basic residues" evidence="1">
    <location>
        <begin position="324"/>
        <end position="340"/>
    </location>
</feature>
<accession>A0A1I7URJ3</accession>
<dbReference type="eggNOG" id="ENOG502SVZK">
    <property type="taxonomic scope" value="Eukaryota"/>
</dbReference>
<feature type="compositionally biased region" description="Acidic residues" evidence="1">
    <location>
        <begin position="52"/>
        <end position="86"/>
    </location>
</feature>
<feature type="compositionally biased region" description="Gly residues" evidence="1">
    <location>
        <begin position="403"/>
        <end position="415"/>
    </location>
</feature>
<dbReference type="Proteomes" id="UP000095282">
    <property type="component" value="Unplaced"/>
</dbReference>
<evidence type="ECO:0000313" key="2">
    <source>
        <dbReference type="Proteomes" id="UP000095282"/>
    </source>
</evidence>
<feature type="compositionally biased region" description="Pro residues" evidence="1">
    <location>
        <begin position="579"/>
        <end position="588"/>
    </location>
</feature>
<evidence type="ECO:0000313" key="3">
    <source>
        <dbReference type="WBParaSite" id="Csp11.Scaffold630.g18634.t1"/>
    </source>
</evidence>
<name>A0A1I7URJ3_9PELO</name>
<feature type="compositionally biased region" description="Low complexity" evidence="1">
    <location>
        <begin position="554"/>
        <end position="571"/>
    </location>
</feature>
<dbReference type="AlphaFoldDB" id="A0A1I7URJ3"/>
<protein>
    <submittedName>
        <fullName evidence="3">BUD13 homolog</fullName>
    </submittedName>
</protein>
<organism evidence="2 3">
    <name type="scientific">Caenorhabditis tropicalis</name>
    <dbReference type="NCBI Taxonomy" id="1561998"/>
    <lineage>
        <taxon>Eukaryota</taxon>
        <taxon>Metazoa</taxon>
        <taxon>Ecdysozoa</taxon>
        <taxon>Nematoda</taxon>
        <taxon>Chromadorea</taxon>
        <taxon>Rhabditida</taxon>
        <taxon>Rhabditina</taxon>
        <taxon>Rhabditomorpha</taxon>
        <taxon>Rhabditoidea</taxon>
        <taxon>Rhabditidae</taxon>
        <taxon>Peloderinae</taxon>
        <taxon>Caenorhabditis</taxon>
    </lineage>
</organism>
<reference evidence="3" key="1">
    <citation type="submission" date="2016-11" db="UniProtKB">
        <authorList>
            <consortium name="WormBaseParasite"/>
        </authorList>
    </citation>
    <scope>IDENTIFICATION</scope>
</reference>
<keyword evidence="2" id="KW-1185">Reference proteome</keyword>